<dbReference type="EMBL" id="LSRC01000004">
    <property type="protein sequence ID" value="KXI19127.1"/>
    <property type="molecule type" value="Genomic_DNA"/>
</dbReference>
<dbReference type="InterPro" id="IPR003137">
    <property type="entry name" value="PA_domain"/>
</dbReference>
<dbReference type="Gene3D" id="2.60.40.1710">
    <property type="entry name" value="Subtilisin-like superfamily"/>
    <property type="match status" value="1"/>
</dbReference>
<dbReference type="GO" id="GO:0004252">
    <property type="term" value="F:serine-type endopeptidase activity"/>
    <property type="evidence" value="ECO:0007669"/>
    <property type="project" value="UniProtKB-UniRule"/>
</dbReference>
<feature type="active site" description="Charge relay system" evidence="9 10">
    <location>
        <position position="235"/>
    </location>
</feature>
<dbReference type="Proteomes" id="UP000070505">
    <property type="component" value="Unassembled WGS sequence"/>
</dbReference>
<gene>
    <name evidence="17" type="ORF">HMPREF3230_00118</name>
</gene>
<evidence type="ECO:0000256" key="10">
    <source>
        <dbReference type="PROSITE-ProRule" id="PRU01240"/>
    </source>
</evidence>
<dbReference type="InterPro" id="IPR036852">
    <property type="entry name" value="Peptidase_S8/S53_dom_sf"/>
</dbReference>
<keyword evidence="13" id="KW-1133">Transmembrane helix</keyword>
<feature type="region of interest" description="Disordered" evidence="12">
    <location>
        <begin position="1262"/>
        <end position="1281"/>
    </location>
</feature>
<feature type="region of interest" description="Disordered" evidence="12">
    <location>
        <begin position="933"/>
        <end position="959"/>
    </location>
</feature>
<dbReference type="InterPro" id="IPR023828">
    <property type="entry name" value="Peptidase_S8_Ser-AS"/>
</dbReference>
<dbReference type="Gene3D" id="3.50.30.30">
    <property type="match status" value="1"/>
</dbReference>
<evidence type="ECO:0008006" key="19">
    <source>
        <dbReference type="Google" id="ProtNLM"/>
    </source>
</evidence>
<feature type="transmembrane region" description="Helical" evidence="13">
    <location>
        <begin position="1950"/>
        <end position="1970"/>
    </location>
</feature>
<feature type="compositionally biased region" description="Basic and acidic residues" evidence="12">
    <location>
        <begin position="1905"/>
        <end position="1925"/>
    </location>
</feature>
<evidence type="ECO:0000256" key="4">
    <source>
        <dbReference type="ARBA" id="ARBA00022670"/>
    </source>
</evidence>
<feature type="region of interest" description="Disordered" evidence="12">
    <location>
        <begin position="1624"/>
        <end position="1647"/>
    </location>
</feature>
<feature type="compositionally biased region" description="Low complexity" evidence="12">
    <location>
        <begin position="1264"/>
        <end position="1278"/>
    </location>
</feature>
<comment type="similarity">
    <text evidence="1 10 11">Belongs to the peptidase S8 family.</text>
</comment>
<evidence type="ECO:0000259" key="15">
    <source>
        <dbReference type="Pfam" id="PF02225"/>
    </source>
</evidence>
<dbReference type="CDD" id="cd07475">
    <property type="entry name" value="Peptidases_S8_C5a_Peptidase"/>
    <property type="match status" value="1"/>
</dbReference>
<evidence type="ECO:0000256" key="6">
    <source>
        <dbReference type="ARBA" id="ARBA00022737"/>
    </source>
</evidence>
<dbReference type="SUPFAM" id="SSF52743">
    <property type="entry name" value="Subtilisin-like"/>
    <property type="match status" value="1"/>
</dbReference>
<proteinExistence type="inferred from homology"/>
<dbReference type="PRINTS" id="PR00723">
    <property type="entry name" value="SUBTILISIN"/>
</dbReference>
<name>A0A135ZBV4_GARVA</name>
<dbReference type="Pfam" id="PF02225">
    <property type="entry name" value="PA"/>
    <property type="match status" value="1"/>
</dbReference>
<feature type="domain" description="PA" evidence="15">
    <location>
        <begin position="484"/>
        <end position="539"/>
    </location>
</feature>
<dbReference type="InterPro" id="IPR050131">
    <property type="entry name" value="Peptidase_S8_subtilisin-like"/>
</dbReference>
<organism evidence="17 18">
    <name type="scientific">Gardnerella vaginalis</name>
    <dbReference type="NCBI Taxonomy" id="2702"/>
    <lineage>
        <taxon>Bacteria</taxon>
        <taxon>Bacillati</taxon>
        <taxon>Actinomycetota</taxon>
        <taxon>Actinomycetes</taxon>
        <taxon>Bifidobacteriales</taxon>
        <taxon>Bifidobacteriaceae</taxon>
        <taxon>Gardnerella</taxon>
    </lineage>
</organism>
<dbReference type="PANTHER" id="PTHR43806">
    <property type="entry name" value="PEPTIDASE S8"/>
    <property type="match status" value="1"/>
</dbReference>
<feature type="active site" description="Charge relay system" evidence="9 10">
    <location>
        <position position="289"/>
    </location>
</feature>
<evidence type="ECO:0000256" key="1">
    <source>
        <dbReference type="ARBA" id="ARBA00011073"/>
    </source>
</evidence>
<dbReference type="GO" id="GO:0016020">
    <property type="term" value="C:membrane"/>
    <property type="evidence" value="ECO:0007669"/>
    <property type="project" value="InterPro"/>
</dbReference>
<keyword evidence="13" id="KW-0812">Transmembrane</keyword>
<dbReference type="PANTHER" id="PTHR43806:SF11">
    <property type="entry name" value="CEREVISIN-RELATED"/>
    <property type="match status" value="1"/>
</dbReference>
<keyword evidence="6" id="KW-0677">Repeat</keyword>
<evidence type="ECO:0000259" key="16">
    <source>
        <dbReference type="Pfam" id="PF06280"/>
    </source>
</evidence>
<evidence type="ECO:0000256" key="2">
    <source>
        <dbReference type="ARBA" id="ARBA00022512"/>
    </source>
</evidence>
<keyword evidence="7 10" id="KW-0378">Hydrolase</keyword>
<sequence length="1971" mass="213953">MFIFIREEIVVKFTRTSYLTRLAALGIAAATLLVPFSAVPAFAQTVADVNNNEKSASVDANKLLSDAAQKGHVPTEAEIKKAIKAFSENHKNSDDVPKGSILEKAIEDYKKAYKNEFDFNSKKEVNVIVTLKGKSGIGKGVASARMAQQNKLLSKWCEKYQMKVRRQLGYLVNAFEVTMPQNLVLELRKEPEVESAHKARKFHTMENNARVLQGVSEAFKKYKLDGTGMLVSIIDTGIDMNQPDMKLDLSAKAHIKMQPKPGFTDKVPDGYNFADQNNNVRDDISEEQHGMHVAGIVAANGDEGNKLAKDNWRVDGVAPNAQLLAMKVFSNEASRAGGADDADIAAAVEKSVELGADIINMSLGSTNGFSGASNITGLALKKARDAGVLPVVSAGNSGLNFSSNGEIDDVLGKLDDATLGTPSAFPEAFSVASVENSIMTEKKATYKADGSDKGTDILYRLATGKPDGQEREVVSVGYGRSYDDDSDDPDIDEYDGVNVHGKYVLVERGKINFATKFKHAFEAGAAGILVYNNDKGTEQFLGMAGIEGFGKKFGVSIRRSDALKMLDELKQNKKVKISFSNNYVSAPNPDSMHPSEFTSWGPTPELDFKPHIAGIGGNVFSTQNGTGNYVNMSGTSMAAPNISGLSALMVQYYKNRFPALSAKDRVKRATQALMNTAKILTSNGKDDGVPYAPRQIGAGLAQVDKAMDTNVIATVNDESYVPLREVNGERTITVNLHNYGSKDLTFNVPTEKVLNESNEANKDTVTNISNNENLTPQNCNGNILVKANSVATVEFKLKPDTSKDHYIEGYIRFESKDSNQPSLSVPYLGFVGDWNKEPILVDPNNEYSSDVKASTTLVSAVSNTNKVKVNREGEATKLGSFSPNKDELLDTIIPSLMMFRSAEEVKYSIYDAKGKLIKDLGYDNYVSRSDYRSLKGSAHGNESSTGEWDGSEYDPKTGKEVTAPDGIYTYKVTAKLSKNSDRFQTYTMKVGLDTKAPKIKVSDRDSNGDVIITVVDDLSETYVPEVHINGKWAAVRNVDKTCQEKDEKGACKLNFDPSNPATKHTYKVHIGSDAKFLYVSTRDSAENKSGYVYKIFKDSTDSKDVVINGASKLASKTMAIRFMSKFDGDDNLYLPIGGYASDDVKDIKVSVTYKDNGNKTVTVDDKHKKFFEDKSAFAAFIPLENGVNHIVVTGLNSAGSSIDSDEVDVTFNAHAPNITVTNLNNNNNLDVKENGEVTIKGKVTDDKGDKLSMHLDYVKTAQTPDGGVSVGSGSSSGDVDPDDVKLNDDGSFEVTIKPDASAYTVTLTASDGANDSSKVFALEGRTKPVDKFDEEVHRIFSKDYDFEIDKESANKFEGMNTYIIQPNLKDGKPNPNISGNSFTVTGRVGPKISNIVFTPSAEVVDGHMKLKDPIVAVIKDGRFSVTIPMHVGINDFRMQLKEKVKKEGSTEESERSFLDTKTRFYFDVNPAKAVFSTPKLYGNTLFTNKDSVDFKGSMSQDSFGYSLLINGNIVSEFFSTDGGGEKVNESSFNRKFDVKDKDIIHVEVNNTTASSLQTFIPVVVDKLNPKVNIGVESNETIKDNRSIKVKVKDDNLKLVNVYVDGKVVASSENKLVSKSIEDTLTDADSDNNSESNVSADKPDKTEFDFDIPTSDLTNGKHTIKVEAVDYAGNITTDTGDSSDTISKVIVVDHLEPPSSSEEAPEAPKSVSSLDKSVKGNLVVGANKNNIARAGIENPMTLTFAGLLDAAGSGTGDSDGSGSGSGTGSGAPSGSTPKAPGSGNGQNDVNATSEFVNTLKTYKVAYAYAYIYSSPELLKGENNTNYVKVTLDGKKVKFNAMIPGNYSGIHTIVLLNSKGQQIAWTNVYVIPSNADQFVEANAETYLKYYENPVSYDSSDDSSDSSVKSEDSKNNVKNDSKESEESKSSNGVHRHYSVKKSKSKVAHTGVDVMPVMMMSVMLIVCVVFYVSVR</sequence>
<evidence type="ECO:0000256" key="9">
    <source>
        <dbReference type="PIRSR" id="PIRSR615500-1"/>
    </source>
</evidence>
<protein>
    <recommendedName>
        <fullName evidence="19">Peptidase</fullName>
    </recommendedName>
</protein>
<dbReference type="Pfam" id="PF00082">
    <property type="entry name" value="Peptidase_S8"/>
    <property type="match status" value="1"/>
</dbReference>
<accession>A0A135ZBV4</accession>
<dbReference type="PROSITE" id="PS51892">
    <property type="entry name" value="SUBTILASE"/>
    <property type="match status" value="1"/>
</dbReference>
<evidence type="ECO:0000256" key="8">
    <source>
        <dbReference type="ARBA" id="ARBA00022825"/>
    </source>
</evidence>
<dbReference type="PROSITE" id="PS00138">
    <property type="entry name" value="SUBTILASE_SER"/>
    <property type="match status" value="1"/>
</dbReference>
<dbReference type="InterPro" id="IPR023827">
    <property type="entry name" value="Peptidase_S8_Asp-AS"/>
</dbReference>
<dbReference type="Pfam" id="PF06280">
    <property type="entry name" value="fn3_5"/>
    <property type="match status" value="1"/>
</dbReference>
<keyword evidence="4 10" id="KW-0645">Protease</keyword>
<evidence type="ECO:0000256" key="7">
    <source>
        <dbReference type="ARBA" id="ARBA00022801"/>
    </source>
</evidence>
<feature type="domain" description="C5a peptidase/Subtilisin-like protease SBT2-like Fn3-like" evidence="16">
    <location>
        <begin position="723"/>
        <end position="828"/>
    </location>
</feature>
<evidence type="ECO:0000256" key="5">
    <source>
        <dbReference type="ARBA" id="ARBA00022729"/>
    </source>
</evidence>
<feature type="domain" description="Peptidase S8/S53" evidence="14">
    <location>
        <begin position="226"/>
        <end position="699"/>
    </location>
</feature>
<feature type="region of interest" description="Disordered" evidence="12">
    <location>
        <begin position="1893"/>
        <end position="1938"/>
    </location>
</feature>
<evidence type="ECO:0000256" key="11">
    <source>
        <dbReference type="RuleBase" id="RU003355"/>
    </source>
</evidence>
<feature type="compositionally biased region" description="Gly residues" evidence="12">
    <location>
        <begin position="1753"/>
        <end position="1770"/>
    </location>
</feature>
<dbReference type="PROSITE" id="PS00136">
    <property type="entry name" value="SUBTILASE_ASP"/>
    <property type="match status" value="1"/>
</dbReference>
<evidence type="ECO:0000313" key="17">
    <source>
        <dbReference type="EMBL" id="KXI19127.1"/>
    </source>
</evidence>
<feature type="compositionally biased region" description="Low complexity" evidence="12">
    <location>
        <begin position="1771"/>
        <end position="1780"/>
    </location>
</feature>
<dbReference type="InterPro" id="IPR015500">
    <property type="entry name" value="Peptidase_S8_subtilisin-rel"/>
</dbReference>
<dbReference type="InterPro" id="IPR000209">
    <property type="entry name" value="Peptidase_S8/S53_dom"/>
</dbReference>
<dbReference type="InterPro" id="IPR010435">
    <property type="entry name" value="C5a/SBT2-like_Fn3"/>
</dbReference>
<comment type="caution">
    <text evidence="17">The sequence shown here is derived from an EMBL/GenBank/DDBJ whole genome shotgun (WGS) entry which is preliminary data.</text>
</comment>
<dbReference type="GO" id="GO:0006508">
    <property type="term" value="P:proteolysis"/>
    <property type="evidence" value="ECO:0007669"/>
    <property type="project" value="UniProtKB-KW"/>
</dbReference>
<keyword evidence="5" id="KW-0732">Signal</keyword>
<keyword evidence="8 10" id="KW-0720">Serine protease</keyword>
<dbReference type="InterPro" id="IPR022398">
    <property type="entry name" value="Peptidase_S8_His-AS"/>
</dbReference>
<dbReference type="Gene3D" id="3.40.50.200">
    <property type="entry name" value="Peptidase S8/S53 domain"/>
    <property type="match status" value="1"/>
</dbReference>
<dbReference type="InterPro" id="IPR034216">
    <property type="entry name" value="C5a_Peptidase"/>
</dbReference>
<dbReference type="PROSITE" id="PS00137">
    <property type="entry name" value="SUBTILASE_HIS"/>
    <property type="match status" value="1"/>
</dbReference>
<evidence type="ECO:0000256" key="12">
    <source>
        <dbReference type="SAM" id="MobiDB-lite"/>
    </source>
</evidence>
<feature type="non-terminal residue" evidence="17">
    <location>
        <position position="1971"/>
    </location>
</feature>
<dbReference type="Gene3D" id="2.60.40.4070">
    <property type="match status" value="1"/>
</dbReference>
<evidence type="ECO:0000313" key="18">
    <source>
        <dbReference type="Proteomes" id="UP000070505"/>
    </source>
</evidence>
<feature type="region of interest" description="Disordered" evidence="12">
    <location>
        <begin position="1753"/>
        <end position="1788"/>
    </location>
</feature>
<evidence type="ECO:0000256" key="3">
    <source>
        <dbReference type="ARBA" id="ARBA00022525"/>
    </source>
</evidence>
<evidence type="ECO:0000256" key="13">
    <source>
        <dbReference type="SAM" id="Phobius"/>
    </source>
</evidence>
<keyword evidence="3" id="KW-0964">Secreted</keyword>
<evidence type="ECO:0000259" key="14">
    <source>
        <dbReference type="Pfam" id="PF00082"/>
    </source>
</evidence>
<reference evidence="17 18" key="1">
    <citation type="submission" date="2016-02" db="EMBL/GenBank/DDBJ databases">
        <authorList>
            <person name="Wen L."/>
            <person name="He K."/>
            <person name="Yang H."/>
        </authorList>
    </citation>
    <scope>NUCLEOTIDE SEQUENCE [LARGE SCALE GENOMIC DNA]</scope>
    <source>
        <strain evidence="17 18">CMW7778B</strain>
    </source>
</reference>
<keyword evidence="2" id="KW-0134">Cell wall</keyword>
<dbReference type="SUPFAM" id="SSF52025">
    <property type="entry name" value="PA domain"/>
    <property type="match status" value="1"/>
</dbReference>
<keyword evidence="13" id="KW-0472">Membrane</keyword>
<feature type="active site" description="Charge relay system" evidence="9 10">
    <location>
        <position position="636"/>
    </location>
</feature>
<dbReference type="InterPro" id="IPR046450">
    <property type="entry name" value="PA_dom_sf"/>
</dbReference>